<evidence type="ECO:0000256" key="1">
    <source>
        <dbReference type="SAM" id="Phobius"/>
    </source>
</evidence>
<keyword evidence="1" id="KW-0472">Membrane</keyword>
<keyword evidence="1" id="KW-0812">Transmembrane</keyword>
<name>A0ABP8N358_9BACT</name>
<gene>
    <name evidence="2" type="ORF">GCM10023093_03240</name>
</gene>
<organism evidence="2 3">
    <name type="scientific">Nemorincola caseinilytica</name>
    <dbReference type="NCBI Taxonomy" id="2054315"/>
    <lineage>
        <taxon>Bacteria</taxon>
        <taxon>Pseudomonadati</taxon>
        <taxon>Bacteroidota</taxon>
        <taxon>Chitinophagia</taxon>
        <taxon>Chitinophagales</taxon>
        <taxon>Chitinophagaceae</taxon>
        <taxon>Nemorincola</taxon>
    </lineage>
</organism>
<feature type="transmembrane region" description="Helical" evidence="1">
    <location>
        <begin position="48"/>
        <end position="76"/>
    </location>
</feature>
<accession>A0ABP8N358</accession>
<evidence type="ECO:0000313" key="2">
    <source>
        <dbReference type="EMBL" id="GAA4460499.1"/>
    </source>
</evidence>
<dbReference type="Proteomes" id="UP001500067">
    <property type="component" value="Unassembled WGS sequence"/>
</dbReference>
<feature type="transmembrane region" description="Helical" evidence="1">
    <location>
        <begin position="88"/>
        <end position="105"/>
    </location>
</feature>
<protein>
    <submittedName>
        <fullName evidence="2">Uncharacterized protein</fullName>
    </submittedName>
</protein>
<comment type="caution">
    <text evidence="2">The sequence shown here is derived from an EMBL/GenBank/DDBJ whole genome shotgun (WGS) entry which is preliminary data.</text>
</comment>
<dbReference type="EMBL" id="BAABFA010000004">
    <property type="protein sequence ID" value="GAA4460499.1"/>
    <property type="molecule type" value="Genomic_DNA"/>
</dbReference>
<dbReference type="RefSeq" id="WP_345077535.1">
    <property type="nucleotide sequence ID" value="NZ_BAABFA010000004.1"/>
</dbReference>
<keyword evidence="3" id="KW-1185">Reference proteome</keyword>
<proteinExistence type="predicted"/>
<feature type="transmembrane region" description="Helical" evidence="1">
    <location>
        <begin position="111"/>
        <end position="131"/>
    </location>
</feature>
<keyword evidence="1" id="KW-1133">Transmembrane helix</keyword>
<evidence type="ECO:0000313" key="3">
    <source>
        <dbReference type="Proteomes" id="UP001500067"/>
    </source>
</evidence>
<sequence>MKFKSYILPVVAGTMAGVMLQVLGEKALHATYPPAVGVQLNAKEDYVSYISTLPVTAFILLLVNYIICTTIAGAIATLIPDHDTKRPALITGIIITLGAIFNAMFMPFQPMWVSAMSIIVMIPSALLGYIVGRSMRQRKTSIPSSR</sequence>
<reference evidence="3" key="1">
    <citation type="journal article" date="2019" name="Int. J. Syst. Evol. Microbiol.">
        <title>The Global Catalogue of Microorganisms (GCM) 10K type strain sequencing project: providing services to taxonomists for standard genome sequencing and annotation.</title>
        <authorList>
            <consortium name="The Broad Institute Genomics Platform"/>
            <consortium name="The Broad Institute Genome Sequencing Center for Infectious Disease"/>
            <person name="Wu L."/>
            <person name="Ma J."/>
        </authorList>
    </citation>
    <scope>NUCLEOTIDE SEQUENCE [LARGE SCALE GENOMIC DNA]</scope>
    <source>
        <strain evidence="3">JCM 32105</strain>
    </source>
</reference>